<gene>
    <name evidence="2" type="ORF">NCTC7908_00984</name>
</gene>
<evidence type="ECO:0000313" key="3">
    <source>
        <dbReference type="Proteomes" id="UP000248741"/>
    </source>
</evidence>
<evidence type="ECO:0000256" key="1">
    <source>
        <dbReference type="SAM" id="MobiDB-lite"/>
    </source>
</evidence>
<accession>A0ABD7MSR7</accession>
<dbReference type="AlphaFoldDB" id="A0ABD7MSR7"/>
<organism evidence="2 3">
    <name type="scientific">Corynebacterium ulcerans</name>
    <dbReference type="NCBI Taxonomy" id="65058"/>
    <lineage>
        <taxon>Bacteria</taxon>
        <taxon>Bacillati</taxon>
        <taxon>Actinomycetota</taxon>
        <taxon>Actinomycetes</taxon>
        <taxon>Mycobacteriales</taxon>
        <taxon>Corynebacteriaceae</taxon>
        <taxon>Corynebacterium</taxon>
    </lineage>
</organism>
<feature type="compositionally biased region" description="Polar residues" evidence="1">
    <location>
        <begin position="44"/>
        <end position="57"/>
    </location>
</feature>
<name>A0ABD7MSR7_CORUL</name>
<sequence length="75" mass="8745">MKMQDFECQSHRTNRGSRTKHCPFVVFENAREFHLAFYTQTPSSVLKNDNHPSTPQHPLSPPAKVKNYKCDLKQN</sequence>
<feature type="region of interest" description="Disordered" evidence="1">
    <location>
        <begin position="44"/>
        <end position="75"/>
    </location>
</feature>
<reference evidence="2 3" key="1">
    <citation type="submission" date="2018-06" db="EMBL/GenBank/DDBJ databases">
        <authorList>
            <consortium name="Pathogen Informatics"/>
            <person name="Doyle S."/>
        </authorList>
    </citation>
    <scope>NUCLEOTIDE SEQUENCE [LARGE SCALE GENOMIC DNA]</scope>
    <source>
        <strain evidence="2 3">NCTC7908</strain>
    </source>
</reference>
<evidence type="ECO:0000313" key="2">
    <source>
        <dbReference type="EMBL" id="SQG50980.1"/>
    </source>
</evidence>
<proteinExistence type="predicted"/>
<dbReference type="EMBL" id="LS483400">
    <property type="protein sequence ID" value="SQG50980.1"/>
    <property type="molecule type" value="Genomic_DNA"/>
</dbReference>
<protein>
    <submittedName>
        <fullName evidence="2">Uncharacterized protein</fullName>
    </submittedName>
</protein>
<dbReference type="Proteomes" id="UP000248741">
    <property type="component" value="Chromosome 1"/>
</dbReference>